<dbReference type="Pfam" id="PF13302">
    <property type="entry name" value="Acetyltransf_3"/>
    <property type="match status" value="1"/>
</dbReference>
<dbReference type="RefSeq" id="WP_254006761.1">
    <property type="nucleotide sequence ID" value="NZ_OW659477.1"/>
</dbReference>
<organism evidence="3 5">
    <name type="scientific">Erysipelothrix amsterdamensis</name>
    <dbReference type="NCBI Taxonomy" id="2929157"/>
    <lineage>
        <taxon>Bacteria</taxon>
        <taxon>Bacillati</taxon>
        <taxon>Bacillota</taxon>
        <taxon>Erysipelotrichia</taxon>
        <taxon>Erysipelotrichales</taxon>
        <taxon>Erysipelotrichaceae</taxon>
        <taxon>Erysipelothrix</taxon>
    </lineage>
</organism>
<dbReference type="EMBL" id="OW659496">
    <property type="protein sequence ID" value="CAH2763296.1"/>
    <property type="molecule type" value="Genomic_DNA"/>
</dbReference>
<dbReference type="EMBL" id="OW659477">
    <property type="protein sequence ID" value="CAH2763337.1"/>
    <property type="molecule type" value="Genomic_DNA"/>
</dbReference>
<dbReference type="PROSITE" id="PS51186">
    <property type="entry name" value="GNAT"/>
    <property type="match status" value="1"/>
</dbReference>
<dbReference type="Proteomes" id="UP001154111">
    <property type="component" value="Chromosome"/>
</dbReference>
<proteinExistence type="predicted"/>
<protein>
    <submittedName>
        <fullName evidence="3">GNAT family N-acetyltransferase</fullName>
    </submittedName>
</protein>
<dbReference type="SUPFAM" id="SSF55729">
    <property type="entry name" value="Acyl-CoA N-acyltransferases (Nat)"/>
    <property type="match status" value="1"/>
</dbReference>
<keyword evidence="4" id="KW-1185">Reference proteome</keyword>
<dbReference type="AlphaFoldDB" id="A0AAU9VHT4"/>
<evidence type="ECO:0000313" key="5">
    <source>
        <dbReference type="Proteomes" id="UP001154111"/>
    </source>
</evidence>
<feature type="domain" description="N-acetyltransferase" evidence="1">
    <location>
        <begin position="8"/>
        <end position="163"/>
    </location>
</feature>
<evidence type="ECO:0000259" key="1">
    <source>
        <dbReference type="PROSITE" id="PS51186"/>
    </source>
</evidence>
<gene>
    <name evidence="3" type="ORF">ERYAMS2_01675</name>
    <name evidence="2" type="ORF">ERYAMS_01380</name>
</gene>
<evidence type="ECO:0000313" key="4">
    <source>
        <dbReference type="Proteomes" id="UP001154095"/>
    </source>
</evidence>
<dbReference type="Gene3D" id="3.40.630.30">
    <property type="match status" value="1"/>
</dbReference>
<evidence type="ECO:0000313" key="3">
    <source>
        <dbReference type="EMBL" id="CAH2763337.1"/>
    </source>
</evidence>
<dbReference type="InterPro" id="IPR051531">
    <property type="entry name" value="N-acetyltransferase"/>
</dbReference>
<dbReference type="InterPro" id="IPR016181">
    <property type="entry name" value="Acyl_CoA_acyltransferase"/>
</dbReference>
<reference evidence="3" key="1">
    <citation type="submission" date="2022-04" db="EMBL/GenBank/DDBJ databases">
        <authorList>
            <person name="Forde T."/>
        </authorList>
    </citation>
    <scope>NUCLEOTIDE SEQUENCE</scope>
    <source>
        <strain evidence="3">A18Y016a</strain>
        <strain evidence="2">A18Y020d</strain>
    </source>
</reference>
<dbReference type="InterPro" id="IPR000182">
    <property type="entry name" value="GNAT_dom"/>
</dbReference>
<name>A0AAU9VHT4_9FIRM</name>
<accession>A0AAU9VHT4</accession>
<dbReference type="Proteomes" id="UP001154095">
    <property type="component" value="Chromosome"/>
</dbReference>
<sequence>MELKTHKCIIRPFCREDFDYAKTWLKDSTVMQFIEPVMDDETIKGFLKTYCLIENPPLFAIEDRATQEAIGHVIFHQLETEDVGDDLKTYEMGWILRQSAQKQGLGREISEALIEYGFRNLALKRIVAYSIPHNTAAIHLLTDLGFTVKMQDQELIEFELVYH</sequence>
<evidence type="ECO:0000313" key="2">
    <source>
        <dbReference type="EMBL" id="CAH2763296.1"/>
    </source>
</evidence>
<dbReference type="GO" id="GO:0016747">
    <property type="term" value="F:acyltransferase activity, transferring groups other than amino-acyl groups"/>
    <property type="evidence" value="ECO:0007669"/>
    <property type="project" value="InterPro"/>
</dbReference>
<dbReference type="PANTHER" id="PTHR43792">
    <property type="entry name" value="GNAT FAMILY, PUTATIVE (AFU_ORTHOLOGUE AFUA_3G00765)-RELATED-RELATED"/>
    <property type="match status" value="1"/>
</dbReference>